<comment type="subcellular location">
    <subcellularLocation>
        <location evidence="1">Secreted</location>
    </subcellularLocation>
</comment>
<dbReference type="Pfam" id="PF03330">
    <property type="entry name" value="DPBB_1"/>
    <property type="match status" value="1"/>
</dbReference>
<feature type="signal peptide" evidence="4">
    <location>
        <begin position="1"/>
        <end position="23"/>
    </location>
</feature>
<dbReference type="PROSITE" id="PS50843">
    <property type="entry name" value="EXPANSIN_CBD"/>
    <property type="match status" value="1"/>
</dbReference>
<feature type="chain" id="PRO_5004753966" evidence="4">
    <location>
        <begin position="24"/>
        <end position="257"/>
    </location>
</feature>
<dbReference type="Pfam" id="PF01357">
    <property type="entry name" value="Expansin_C"/>
    <property type="match status" value="1"/>
</dbReference>
<sequence length="257" mass="27533">MQGLSYISFVAILCSLFLIPSHGNKTNNAAWQKGGATWYGDPEGAGSDGGACGFTDTVSKPPLSKMIVAGGSTHFKNGIGCGACFEVKCSEHKDCSGKVVKVMVTDLCPGGFAGGIHLDLSGTAFGALAKPGKAQQLRNAGELKILYKRVACSFGKSIHFTVDAGSNPYYFATAIEYHNADGNLVQIELKQANTNKWIPMKHSWGAKWALDLGSKLQPPFSLKLTQDGKIKKKSIVAHNVIPIQWKPGHVYRSVNNF</sequence>
<evidence type="ECO:0000256" key="3">
    <source>
        <dbReference type="RuleBase" id="RU003460"/>
    </source>
</evidence>
<dbReference type="InterPro" id="IPR007118">
    <property type="entry name" value="Expan_Lol_pI"/>
</dbReference>
<dbReference type="SMR" id="V7AQ49"/>
<evidence type="ECO:0000259" key="6">
    <source>
        <dbReference type="PROSITE" id="PS50843"/>
    </source>
</evidence>
<gene>
    <name evidence="7" type="ORF">PHAVU_010G070900g</name>
</gene>
<evidence type="ECO:0000313" key="8">
    <source>
        <dbReference type="Proteomes" id="UP000000226"/>
    </source>
</evidence>
<dbReference type="STRING" id="3885.V7AQ49"/>
<feature type="domain" description="Expansin-like EG45" evidence="5">
    <location>
        <begin position="49"/>
        <end position="157"/>
    </location>
</feature>
<dbReference type="PRINTS" id="PR01225">
    <property type="entry name" value="EXPANSNFAMLY"/>
</dbReference>
<dbReference type="InterPro" id="IPR009009">
    <property type="entry name" value="RlpA-like_DPBB"/>
</dbReference>
<dbReference type="CDD" id="cd22275">
    <property type="entry name" value="DPBB_EXPB_N"/>
    <property type="match status" value="1"/>
</dbReference>
<reference evidence="8" key="1">
    <citation type="journal article" date="2014" name="Nat. Genet.">
        <title>A reference genome for common bean and genome-wide analysis of dual domestications.</title>
        <authorList>
            <person name="Schmutz J."/>
            <person name="McClean P.E."/>
            <person name="Mamidi S."/>
            <person name="Wu G.A."/>
            <person name="Cannon S.B."/>
            <person name="Grimwood J."/>
            <person name="Jenkins J."/>
            <person name="Shu S."/>
            <person name="Song Q."/>
            <person name="Chavarro C."/>
            <person name="Torres-Torres M."/>
            <person name="Geffroy V."/>
            <person name="Moghaddam S.M."/>
            <person name="Gao D."/>
            <person name="Abernathy B."/>
            <person name="Barry K."/>
            <person name="Blair M."/>
            <person name="Brick M.A."/>
            <person name="Chovatia M."/>
            <person name="Gepts P."/>
            <person name="Goodstein D.M."/>
            <person name="Gonzales M."/>
            <person name="Hellsten U."/>
            <person name="Hyten D.L."/>
            <person name="Jia G."/>
            <person name="Kelly J.D."/>
            <person name="Kudrna D."/>
            <person name="Lee R."/>
            <person name="Richard M.M."/>
            <person name="Miklas P.N."/>
            <person name="Osorno J.M."/>
            <person name="Rodrigues J."/>
            <person name="Thareau V."/>
            <person name="Urrea C.A."/>
            <person name="Wang M."/>
            <person name="Yu Y."/>
            <person name="Zhang M."/>
            <person name="Wing R.A."/>
            <person name="Cregan P.B."/>
            <person name="Rokhsar D.S."/>
            <person name="Jackson S.A."/>
        </authorList>
    </citation>
    <scope>NUCLEOTIDE SEQUENCE [LARGE SCALE GENOMIC DNA]</scope>
    <source>
        <strain evidence="8">cv. G19833</strain>
    </source>
</reference>
<evidence type="ECO:0000259" key="5">
    <source>
        <dbReference type="PROSITE" id="PS50842"/>
    </source>
</evidence>
<evidence type="ECO:0000313" key="7">
    <source>
        <dbReference type="EMBL" id="ESW06723.1"/>
    </source>
</evidence>
<dbReference type="PANTHER" id="PTHR31692">
    <property type="entry name" value="EXPANSIN-B3"/>
    <property type="match status" value="1"/>
</dbReference>
<proteinExistence type="inferred from homology"/>
<dbReference type="InterPro" id="IPR036749">
    <property type="entry name" value="Expansin_CBD_sf"/>
</dbReference>
<dbReference type="EMBL" id="CM002297">
    <property type="protein sequence ID" value="ESW06723.1"/>
    <property type="molecule type" value="Genomic_DNA"/>
</dbReference>
<evidence type="ECO:0000256" key="4">
    <source>
        <dbReference type="SAM" id="SignalP"/>
    </source>
</evidence>
<keyword evidence="8" id="KW-1185">Reference proteome</keyword>
<organism evidence="7 8">
    <name type="scientific">Phaseolus vulgaris</name>
    <name type="common">Kidney bean</name>
    <name type="synonym">French bean</name>
    <dbReference type="NCBI Taxonomy" id="3885"/>
    <lineage>
        <taxon>Eukaryota</taxon>
        <taxon>Viridiplantae</taxon>
        <taxon>Streptophyta</taxon>
        <taxon>Embryophyta</taxon>
        <taxon>Tracheophyta</taxon>
        <taxon>Spermatophyta</taxon>
        <taxon>Magnoliopsida</taxon>
        <taxon>eudicotyledons</taxon>
        <taxon>Gunneridae</taxon>
        <taxon>Pentapetalae</taxon>
        <taxon>rosids</taxon>
        <taxon>fabids</taxon>
        <taxon>Fabales</taxon>
        <taxon>Fabaceae</taxon>
        <taxon>Papilionoideae</taxon>
        <taxon>50 kb inversion clade</taxon>
        <taxon>NPAAA clade</taxon>
        <taxon>indigoferoid/millettioid clade</taxon>
        <taxon>Phaseoleae</taxon>
        <taxon>Phaseolus</taxon>
    </lineage>
</organism>
<dbReference type="InterPro" id="IPR007112">
    <property type="entry name" value="Expansin/allergen_DPBB_dom"/>
</dbReference>
<feature type="domain" description="Expansin-like CBD" evidence="6">
    <location>
        <begin position="169"/>
        <end position="253"/>
    </location>
</feature>
<dbReference type="GO" id="GO:0009653">
    <property type="term" value="P:anatomical structure morphogenesis"/>
    <property type="evidence" value="ECO:0007669"/>
    <property type="project" value="UniProtKB-ARBA"/>
</dbReference>
<dbReference type="SMART" id="SM00837">
    <property type="entry name" value="DPBB_1"/>
    <property type="match status" value="1"/>
</dbReference>
<dbReference type="Gene3D" id="2.60.40.760">
    <property type="entry name" value="Expansin, cellulose-binding-like domain"/>
    <property type="match status" value="1"/>
</dbReference>
<dbReference type="OrthoDB" id="406505at2759"/>
<accession>V7AQ49</accession>
<dbReference type="SUPFAM" id="SSF50685">
    <property type="entry name" value="Barwin-like endoglucanases"/>
    <property type="match status" value="1"/>
</dbReference>
<dbReference type="SUPFAM" id="SSF49590">
    <property type="entry name" value="PHL pollen allergen"/>
    <property type="match status" value="1"/>
</dbReference>
<name>V7AQ49_PHAVU</name>
<dbReference type="InterPro" id="IPR005795">
    <property type="entry name" value="LolPI"/>
</dbReference>
<dbReference type="OMA" id="KVDARSN"/>
<dbReference type="InterPro" id="IPR036908">
    <property type="entry name" value="RlpA-like_sf"/>
</dbReference>
<dbReference type="AlphaFoldDB" id="V7AQ49"/>
<keyword evidence="4" id="KW-0732">Signal</keyword>
<protein>
    <submittedName>
        <fullName evidence="7">Uncharacterized protein</fullName>
    </submittedName>
</protein>
<dbReference type="Proteomes" id="UP000000226">
    <property type="component" value="Chromosome 10"/>
</dbReference>
<dbReference type="PROSITE" id="PS50842">
    <property type="entry name" value="EXPANSIN_EG45"/>
    <property type="match status" value="1"/>
</dbReference>
<comment type="similarity">
    <text evidence="3">Belongs to the expansin family.</text>
</comment>
<keyword evidence="2" id="KW-0964">Secreted</keyword>
<dbReference type="Gene3D" id="2.40.40.10">
    <property type="entry name" value="RlpA-like domain"/>
    <property type="match status" value="1"/>
</dbReference>
<dbReference type="Gramene" id="ESW06723">
    <property type="protein sequence ID" value="ESW06723"/>
    <property type="gene ID" value="PHAVU_010G070900g"/>
</dbReference>
<evidence type="ECO:0000256" key="2">
    <source>
        <dbReference type="ARBA" id="ARBA00022525"/>
    </source>
</evidence>
<dbReference type="GO" id="GO:0005576">
    <property type="term" value="C:extracellular region"/>
    <property type="evidence" value="ECO:0007669"/>
    <property type="project" value="UniProtKB-SubCell"/>
</dbReference>
<dbReference type="PANTHER" id="PTHR31692:SF56">
    <property type="entry name" value="EXPANSIN-B2-RELATED"/>
    <property type="match status" value="1"/>
</dbReference>
<dbReference type="eggNOG" id="ENOG502QRTE">
    <property type="taxonomic scope" value="Eukaryota"/>
</dbReference>
<dbReference type="PRINTS" id="PR00829">
    <property type="entry name" value="LOLP1ALLERGN"/>
</dbReference>
<dbReference type="InterPro" id="IPR007117">
    <property type="entry name" value="Expansin_CBD"/>
</dbReference>
<evidence type="ECO:0000256" key="1">
    <source>
        <dbReference type="ARBA" id="ARBA00004613"/>
    </source>
</evidence>